<keyword evidence="4 8" id="KW-0479">Metal-binding</keyword>
<feature type="binding site" evidence="8">
    <location>
        <position position="126"/>
    </location>
    <ligand>
        <name>ATP</name>
        <dbReference type="ChEBI" id="CHEBI:30616"/>
    </ligand>
</feature>
<evidence type="ECO:0000256" key="2">
    <source>
        <dbReference type="ARBA" id="ARBA00022679"/>
    </source>
</evidence>
<keyword evidence="5 8" id="KW-0547">Nucleotide-binding</keyword>
<keyword evidence="6 8" id="KW-0067">ATP-binding</keyword>
<protein>
    <recommendedName>
        <fullName evidence="8">Protein nucleotidyltransferase YdiU</fullName>
        <ecNumber evidence="8">2.7.7.-</ecNumber>
    </recommendedName>
    <alternativeName>
        <fullName evidence="8">Protein adenylyltransferase YdiU</fullName>
        <ecNumber evidence="8">2.7.7.108</ecNumber>
    </alternativeName>
    <alternativeName>
        <fullName evidence="8">Protein uridylyltransferase YdiU</fullName>
        <ecNumber evidence="8">2.7.7.-</ecNumber>
    </alternativeName>
</protein>
<comment type="catalytic activity">
    <reaction evidence="8">
        <text>L-threonyl-[protein] + ATP = 3-O-(5'-adenylyl)-L-threonyl-[protein] + diphosphate</text>
        <dbReference type="Rhea" id="RHEA:54292"/>
        <dbReference type="Rhea" id="RHEA-COMP:11060"/>
        <dbReference type="Rhea" id="RHEA-COMP:13847"/>
        <dbReference type="ChEBI" id="CHEBI:30013"/>
        <dbReference type="ChEBI" id="CHEBI:30616"/>
        <dbReference type="ChEBI" id="CHEBI:33019"/>
        <dbReference type="ChEBI" id="CHEBI:138113"/>
        <dbReference type="EC" id="2.7.7.108"/>
    </reaction>
</comment>
<dbReference type="HAMAP" id="MF_00692">
    <property type="entry name" value="SelO"/>
    <property type="match status" value="1"/>
</dbReference>
<keyword evidence="3 8" id="KW-0548">Nucleotidyltransferase</keyword>
<proteinExistence type="inferred from homology"/>
<reference evidence="9" key="1">
    <citation type="submission" date="2024-06" db="EMBL/GenBank/DDBJ databases">
        <title>Caulobacter inopinatus, sp. nov.</title>
        <authorList>
            <person name="Donachie S.P."/>
        </authorList>
    </citation>
    <scope>NUCLEOTIDE SEQUENCE</scope>
    <source>
        <strain evidence="9">73W</strain>
    </source>
</reference>
<sequence>MPVSPAYRPDPRFAALSADYADVVAPADFPQTILRHRNDRAAGTVGLETLTDDEWLAHFARFEALPDNQPAPLAMRYHGHQFRTYNPELGDGRGFLFAQLREAEGGRLLDLATKGSGQTPWSRSGDGRLTLKGGVREILAATMLEAQGVPTSRAFSLVETGEALVRGDEPSPTRSAVLTRLSHSHIRFGTFQRHAFFDRADLIGKLVEHVAEVYFPHLSGEADLPAAMLAETVKRTANLAASWMAAGFVHGVLNTDNMVVTGESFDYGPWRFLPRNDPASTAAYFDQTGLYSFGRQPEAAFWNLQQLAACLTLVTGSDGLVAALNSFDAAYRDALRAAVLARLGVASVDEAADVALVSTLFRAMAQAGDAVRWEPVFFDWFAGDAARALESIRGEAYASEGFTAFRDLLAAHAPVRPERLSAAYFQRPEPEELLIEEVETLWAPIADSDDWAPLQAKLARIEAMRAAFL</sequence>
<comment type="catalytic activity">
    <reaction evidence="8">
        <text>L-tyrosyl-[protein] + ATP = O-(5'-adenylyl)-L-tyrosyl-[protein] + diphosphate</text>
        <dbReference type="Rhea" id="RHEA:54288"/>
        <dbReference type="Rhea" id="RHEA-COMP:10136"/>
        <dbReference type="Rhea" id="RHEA-COMP:13846"/>
        <dbReference type="ChEBI" id="CHEBI:30616"/>
        <dbReference type="ChEBI" id="CHEBI:33019"/>
        <dbReference type="ChEBI" id="CHEBI:46858"/>
        <dbReference type="ChEBI" id="CHEBI:83624"/>
        <dbReference type="EC" id="2.7.7.108"/>
    </reaction>
</comment>
<dbReference type="GO" id="GO:0005524">
    <property type="term" value="F:ATP binding"/>
    <property type="evidence" value="ECO:0007669"/>
    <property type="project" value="UniProtKB-UniRule"/>
</dbReference>
<name>A0AB39KQW3_9CAUL</name>
<dbReference type="EC" id="2.7.7.108" evidence="8"/>
<feature type="binding site" evidence="8">
    <location>
        <position position="90"/>
    </location>
    <ligand>
        <name>ATP</name>
        <dbReference type="ChEBI" id="CHEBI:30616"/>
    </ligand>
</feature>
<comment type="cofactor">
    <cofactor evidence="8">
        <name>Mg(2+)</name>
        <dbReference type="ChEBI" id="CHEBI:18420"/>
    </cofactor>
    <cofactor evidence="8">
        <name>Mn(2+)</name>
        <dbReference type="ChEBI" id="CHEBI:29035"/>
    </cofactor>
</comment>
<evidence type="ECO:0000313" key="9">
    <source>
        <dbReference type="EMBL" id="XDO95891.1"/>
    </source>
</evidence>
<organism evidence="9">
    <name type="scientific">Caulobacter sp. 73W</name>
    <dbReference type="NCBI Taxonomy" id="3161137"/>
    <lineage>
        <taxon>Bacteria</taxon>
        <taxon>Pseudomonadati</taxon>
        <taxon>Pseudomonadota</taxon>
        <taxon>Alphaproteobacteria</taxon>
        <taxon>Caulobacterales</taxon>
        <taxon>Caulobacteraceae</taxon>
        <taxon>Caulobacter</taxon>
    </lineage>
</organism>
<dbReference type="GO" id="GO:0030145">
    <property type="term" value="F:manganese ion binding"/>
    <property type="evidence" value="ECO:0007669"/>
    <property type="project" value="UniProtKB-UniRule"/>
</dbReference>
<comment type="catalytic activity">
    <reaction evidence="8">
        <text>L-seryl-[protein] + UTP = O-(5'-uridylyl)-L-seryl-[protein] + diphosphate</text>
        <dbReference type="Rhea" id="RHEA:64604"/>
        <dbReference type="Rhea" id="RHEA-COMP:9863"/>
        <dbReference type="Rhea" id="RHEA-COMP:16635"/>
        <dbReference type="ChEBI" id="CHEBI:29999"/>
        <dbReference type="ChEBI" id="CHEBI:33019"/>
        <dbReference type="ChEBI" id="CHEBI:46398"/>
        <dbReference type="ChEBI" id="CHEBI:156051"/>
    </reaction>
</comment>
<feature type="binding site" evidence="8">
    <location>
        <position position="114"/>
    </location>
    <ligand>
        <name>ATP</name>
        <dbReference type="ChEBI" id="CHEBI:30616"/>
    </ligand>
</feature>
<feature type="binding site" evidence="8">
    <location>
        <position position="266"/>
    </location>
    <ligand>
        <name>Mg(2+)</name>
        <dbReference type="ChEBI" id="CHEBI:18420"/>
    </ligand>
</feature>
<comment type="similarity">
    <text evidence="1 8">Belongs to the SELO family.</text>
</comment>
<evidence type="ECO:0000256" key="5">
    <source>
        <dbReference type="ARBA" id="ARBA00022741"/>
    </source>
</evidence>
<feature type="active site" description="Proton acceptor" evidence="8">
    <location>
        <position position="256"/>
    </location>
</feature>
<dbReference type="EMBL" id="CP158375">
    <property type="protein sequence ID" value="XDO95891.1"/>
    <property type="molecule type" value="Genomic_DNA"/>
</dbReference>
<dbReference type="EC" id="2.7.7.-" evidence="8"/>
<feature type="binding site" evidence="8">
    <location>
        <position position="127"/>
    </location>
    <ligand>
        <name>ATP</name>
        <dbReference type="ChEBI" id="CHEBI:30616"/>
    </ligand>
</feature>
<keyword evidence="7 8" id="KW-0460">Magnesium</keyword>
<evidence type="ECO:0000256" key="8">
    <source>
        <dbReference type="HAMAP-Rule" id="MF_00692"/>
    </source>
</evidence>
<feature type="binding site" evidence="8">
    <location>
        <position position="180"/>
    </location>
    <ligand>
        <name>ATP</name>
        <dbReference type="ChEBI" id="CHEBI:30616"/>
    </ligand>
</feature>
<dbReference type="PANTHER" id="PTHR32057:SF14">
    <property type="entry name" value="PROTEIN ADENYLYLTRANSFERASE SELO, MITOCHONDRIAL"/>
    <property type="match status" value="1"/>
</dbReference>
<dbReference type="GO" id="GO:0000287">
    <property type="term" value="F:magnesium ion binding"/>
    <property type="evidence" value="ECO:0007669"/>
    <property type="project" value="UniProtKB-UniRule"/>
</dbReference>
<feature type="binding site" evidence="8">
    <location>
        <position position="93"/>
    </location>
    <ligand>
        <name>ATP</name>
        <dbReference type="ChEBI" id="CHEBI:30616"/>
    </ligand>
</feature>
<evidence type="ECO:0000256" key="7">
    <source>
        <dbReference type="ARBA" id="ARBA00022842"/>
    </source>
</evidence>
<gene>
    <name evidence="8" type="primary">ydiU</name>
    <name evidence="8" type="synonym">selO</name>
    <name evidence="9" type="ORF">ABOZ73_13950</name>
</gene>
<comment type="catalytic activity">
    <reaction evidence="8">
        <text>L-seryl-[protein] + ATP = 3-O-(5'-adenylyl)-L-seryl-[protein] + diphosphate</text>
        <dbReference type="Rhea" id="RHEA:58120"/>
        <dbReference type="Rhea" id="RHEA-COMP:9863"/>
        <dbReference type="Rhea" id="RHEA-COMP:15073"/>
        <dbReference type="ChEBI" id="CHEBI:29999"/>
        <dbReference type="ChEBI" id="CHEBI:30616"/>
        <dbReference type="ChEBI" id="CHEBI:33019"/>
        <dbReference type="ChEBI" id="CHEBI:142516"/>
        <dbReference type="EC" id="2.7.7.108"/>
    </reaction>
</comment>
<comment type="catalytic activity">
    <reaction evidence="8">
        <text>L-tyrosyl-[protein] + UTP = O-(5'-uridylyl)-L-tyrosyl-[protein] + diphosphate</text>
        <dbReference type="Rhea" id="RHEA:83887"/>
        <dbReference type="Rhea" id="RHEA-COMP:10136"/>
        <dbReference type="Rhea" id="RHEA-COMP:20238"/>
        <dbReference type="ChEBI" id="CHEBI:33019"/>
        <dbReference type="ChEBI" id="CHEBI:46398"/>
        <dbReference type="ChEBI" id="CHEBI:46858"/>
        <dbReference type="ChEBI" id="CHEBI:90602"/>
    </reaction>
</comment>
<evidence type="ECO:0000256" key="1">
    <source>
        <dbReference type="ARBA" id="ARBA00009747"/>
    </source>
</evidence>
<keyword evidence="2 8" id="KW-0808">Transferase</keyword>
<evidence type="ECO:0000256" key="6">
    <source>
        <dbReference type="ARBA" id="ARBA00022840"/>
    </source>
</evidence>
<dbReference type="AlphaFoldDB" id="A0AB39KQW3"/>
<feature type="binding site" evidence="8">
    <location>
        <position position="266"/>
    </location>
    <ligand>
        <name>ATP</name>
        <dbReference type="ChEBI" id="CHEBI:30616"/>
    </ligand>
</feature>
<dbReference type="Pfam" id="PF02696">
    <property type="entry name" value="SelO"/>
    <property type="match status" value="1"/>
</dbReference>
<dbReference type="InterPro" id="IPR003846">
    <property type="entry name" value="SelO"/>
</dbReference>
<comment type="function">
    <text evidence="8">Nucleotidyltransferase involved in the post-translational modification of proteins. It can catalyze the addition of adenosine monophosphate (AMP) or uridine monophosphate (UMP) to a protein, resulting in modifications known as AMPylation and UMPylation.</text>
</comment>
<keyword evidence="8" id="KW-0464">Manganese</keyword>
<dbReference type="NCBIfam" id="NF000658">
    <property type="entry name" value="PRK00029.1"/>
    <property type="match status" value="1"/>
</dbReference>
<feature type="binding site" evidence="8">
    <location>
        <position position="92"/>
    </location>
    <ligand>
        <name>ATP</name>
        <dbReference type="ChEBI" id="CHEBI:30616"/>
    </ligand>
</feature>
<dbReference type="GO" id="GO:0070733">
    <property type="term" value="F:AMPylase activity"/>
    <property type="evidence" value="ECO:0007669"/>
    <property type="project" value="UniProtKB-EC"/>
</dbReference>
<evidence type="ECO:0000256" key="4">
    <source>
        <dbReference type="ARBA" id="ARBA00022723"/>
    </source>
</evidence>
<dbReference type="RefSeq" id="WP_369058740.1">
    <property type="nucleotide sequence ID" value="NZ_CP158375.1"/>
</dbReference>
<accession>A0AB39KQW3</accession>
<evidence type="ECO:0000256" key="3">
    <source>
        <dbReference type="ARBA" id="ARBA00022695"/>
    </source>
</evidence>
<comment type="catalytic activity">
    <reaction evidence="8">
        <text>L-histidyl-[protein] + UTP = N(tele)-(5'-uridylyl)-L-histidyl-[protein] + diphosphate</text>
        <dbReference type="Rhea" id="RHEA:83891"/>
        <dbReference type="Rhea" id="RHEA-COMP:9745"/>
        <dbReference type="Rhea" id="RHEA-COMP:20239"/>
        <dbReference type="ChEBI" id="CHEBI:29979"/>
        <dbReference type="ChEBI" id="CHEBI:33019"/>
        <dbReference type="ChEBI" id="CHEBI:46398"/>
        <dbReference type="ChEBI" id="CHEBI:233474"/>
    </reaction>
</comment>
<dbReference type="PANTHER" id="PTHR32057">
    <property type="entry name" value="PROTEIN ADENYLYLTRANSFERASE SELO, MITOCHONDRIAL"/>
    <property type="match status" value="1"/>
</dbReference>
<feature type="binding site" evidence="8">
    <location>
        <position position="257"/>
    </location>
    <ligand>
        <name>Mg(2+)</name>
        <dbReference type="ChEBI" id="CHEBI:18420"/>
    </ligand>
</feature>
<feature type="binding site" evidence="8">
    <location>
        <position position="187"/>
    </location>
    <ligand>
        <name>ATP</name>
        <dbReference type="ChEBI" id="CHEBI:30616"/>
    </ligand>
</feature>